<dbReference type="Proteomes" id="UP000217257">
    <property type="component" value="Chromosome"/>
</dbReference>
<evidence type="ECO:0000256" key="1">
    <source>
        <dbReference type="ARBA" id="ARBA00005960"/>
    </source>
</evidence>
<feature type="domain" description="Water stress and hypersensitive response" evidence="2">
    <location>
        <begin position="49"/>
        <end position="165"/>
    </location>
</feature>
<organism evidence="3 4">
    <name type="scientific">Cystobacter fuscus</name>
    <dbReference type="NCBI Taxonomy" id="43"/>
    <lineage>
        <taxon>Bacteria</taxon>
        <taxon>Pseudomonadati</taxon>
        <taxon>Myxococcota</taxon>
        <taxon>Myxococcia</taxon>
        <taxon>Myxococcales</taxon>
        <taxon>Cystobacterineae</taxon>
        <taxon>Archangiaceae</taxon>
        <taxon>Cystobacter</taxon>
    </lineage>
</organism>
<dbReference type="InterPro" id="IPR045043">
    <property type="entry name" value="Lea14-like"/>
</dbReference>
<dbReference type="EMBL" id="CP022098">
    <property type="protein sequence ID" value="ATB43933.1"/>
    <property type="molecule type" value="Genomic_DNA"/>
</dbReference>
<evidence type="ECO:0000313" key="4">
    <source>
        <dbReference type="Proteomes" id="UP000217257"/>
    </source>
</evidence>
<proteinExistence type="inferred from homology"/>
<name>A0A250JJV7_9BACT</name>
<protein>
    <submittedName>
        <fullName evidence="3">Late embryogenesis abundant protein</fullName>
    </submittedName>
</protein>
<evidence type="ECO:0000259" key="2">
    <source>
        <dbReference type="SMART" id="SM00769"/>
    </source>
</evidence>
<dbReference type="Gene3D" id="2.60.40.1820">
    <property type="match status" value="2"/>
</dbReference>
<dbReference type="AlphaFoldDB" id="A0A250JJV7"/>
<dbReference type="SMART" id="SM00769">
    <property type="entry name" value="WHy"/>
    <property type="match status" value="2"/>
</dbReference>
<evidence type="ECO:0000313" key="3">
    <source>
        <dbReference type="EMBL" id="ATB43933.1"/>
    </source>
</evidence>
<dbReference type="InterPro" id="IPR004864">
    <property type="entry name" value="LEA_2"/>
</dbReference>
<dbReference type="SUPFAM" id="SSF117070">
    <property type="entry name" value="LEA14-like"/>
    <property type="match status" value="2"/>
</dbReference>
<reference evidence="3 4" key="1">
    <citation type="submission" date="2017-06" db="EMBL/GenBank/DDBJ databases">
        <title>Sequencing and comparative analysis of myxobacterial genomes.</title>
        <authorList>
            <person name="Rupp O."/>
            <person name="Goesmann A."/>
            <person name="Sogaard-Andersen L."/>
        </authorList>
    </citation>
    <scope>NUCLEOTIDE SEQUENCE [LARGE SCALE GENOMIC DNA]</scope>
    <source>
        <strain evidence="3 4">DSM 52655</strain>
    </source>
</reference>
<dbReference type="GO" id="GO:0009269">
    <property type="term" value="P:response to desiccation"/>
    <property type="evidence" value="ECO:0007669"/>
    <property type="project" value="InterPro"/>
</dbReference>
<dbReference type="PANTHER" id="PTHR31459:SF2">
    <property type="entry name" value="OS03G0843300 PROTEIN"/>
    <property type="match status" value="1"/>
</dbReference>
<dbReference type="Pfam" id="PF03168">
    <property type="entry name" value="LEA_2"/>
    <property type="match status" value="2"/>
</dbReference>
<comment type="similarity">
    <text evidence="1">Belongs to the LEA type 2 family.</text>
</comment>
<accession>A0A250JJV7</accession>
<dbReference type="KEGG" id="cfus:CYFUS_009414"/>
<feature type="domain" description="Water stress and hypersensitive response" evidence="2">
    <location>
        <begin position="174"/>
        <end position="288"/>
    </location>
</feature>
<sequence>MAPALFPSASPTMKTNRTLLLLAVLGLSLGTGCAALQKMAKNAFKKPTLTFKTARLSQASLSDATVDLVYQLNNPNPLGLSLASISYAFFVEDKQVVAGTPAKGLNIAANGKSELVFPANVRFADIAPVVTTFLTKDSARYKAQGSIGVKTPLGVLSFPLEHEGTFEVPKIPQVQFQSPRITNVTVQGATVEFPLVVKNRNSFALPVAGIGGALKVAGANVGNLATGNLGLLEPGGTKELTLPLKINFASALSAANALRSGGNAQVMLDGQLQSGSQNVPMDISQLLNFRK</sequence>
<dbReference type="PANTHER" id="PTHR31459">
    <property type="match status" value="1"/>
</dbReference>
<gene>
    <name evidence="3" type="ORF">CYFUS_009414</name>
</gene>
<dbReference type="InterPro" id="IPR013990">
    <property type="entry name" value="WHy-dom"/>
</dbReference>